<sequence>MDFDPRNSQSDDAEASPGDKPSETRPAGRVLGLDVGSRRIGLAVSDLLGITAQGLETLQRRNKRHDFGQLERVIREYEVKEIVVGLPLRMSGAAGTQAEKMQAFAEELRQRFQLPVHLWDERLTSAEANRLLRETDLSIEKRGKAVDRMAAVLILQGWMERRSAAGSGQG</sequence>
<evidence type="ECO:0000256" key="5">
    <source>
        <dbReference type="HAMAP-Rule" id="MF_00651"/>
    </source>
</evidence>
<dbReference type="CDD" id="cd16964">
    <property type="entry name" value="YqgF"/>
    <property type="match status" value="1"/>
</dbReference>
<proteinExistence type="inferred from homology"/>
<name>A0A2U3JW82_9BACT</name>
<evidence type="ECO:0000259" key="7">
    <source>
        <dbReference type="SMART" id="SM00732"/>
    </source>
</evidence>
<dbReference type="SMART" id="SM00732">
    <property type="entry name" value="YqgFc"/>
    <property type="match status" value="1"/>
</dbReference>
<dbReference type="HAMAP" id="MF_00651">
    <property type="entry name" value="Nuclease_YqgF"/>
    <property type="match status" value="1"/>
</dbReference>
<dbReference type="AlphaFoldDB" id="A0A2U3JW82"/>
<organism evidence="8 9">
    <name type="scientific">Candidatus Sulfotelmatobacter kueseliae</name>
    <dbReference type="NCBI Taxonomy" id="2042962"/>
    <lineage>
        <taxon>Bacteria</taxon>
        <taxon>Pseudomonadati</taxon>
        <taxon>Acidobacteriota</taxon>
        <taxon>Terriglobia</taxon>
        <taxon>Terriglobales</taxon>
        <taxon>Candidatus Korobacteraceae</taxon>
        <taxon>Candidatus Sulfotelmatobacter</taxon>
    </lineage>
</organism>
<dbReference type="InterPro" id="IPR037027">
    <property type="entry name" value="YqgF/RNaseH-like_dom_sf"/>
</dbReference>
<gene>
    <name evidence="8" type="ORF">SBA1_100114</name>
</gene>
<evidence type="ECO:0000256" key="3">
    <source>
        <dbReference type="ARBA" id="ARBA00022722"/>
    </source>
</evidence>
<comment type="subcellular location">
    <subcellularLocation>
        <location evidence="5">Cytoplasm</location>
    </subcellularLocation>
</comment>
<dbReference type="GO" id="GO:0000967">
    <property type="term" value="P:rRNA 5'-end processing"/>
    <property type="evidence" value="ECO:0007669"/>
    <property type="project" value="UniProtKB-UniRule"/>
</dbReference>
<evidence type="ECO:0000256" key="1">
    <source>
        <dbReference type="ARBA" id="ARBA00022490"/>
    </source>
</evidence>
<dbReference type="InterPro" id="IPR012337">
    <property type="entry name" value="RNaseH-like_sf"/>
</dbReference>
<dbReference type="GO" id="GO:0016788">
    <property type="term" value="F:hydrolase activity, acting on ester bonds"/>
    <property type="evidence" value="ECO:0007669"/>
    <property type="project" value="UniProtKB-UniRule"/>
</dbReference>
<keyword evidence="3 5" id="KW-0540">Nuclease</keyword>
<dbReference type="SUPFAM" id="SSF53098">
    <property type="entry name" value="Ribonuclease H-like"/>
    <property type="match status" value="1"/>
</dbReference>
<accession>A0A2U3JW82</accession>
<evidence type="ECO:0000313" key="9">
    <source>
        <dbReference type="Proteomes" id="UP000238701"/>
    </source>
</evidence>
<dbReference type="Pfam" id="PF03652">
    <property type="entry name" value="RuvX"/>
    <property type="match status" value="1"/>
</dbReference>
<dbReference type="EMBL" id="OMOD01000002">
    <property type="protein sequence ID" value="SPF31692.1"/>
    <property type="molecule type" value="Genomic_DNA"/>
</dbReference>
<dbReference type="Proteomes" id="UP000238701">
    <property type="component" value="Unassembled WGS sequence"/>
</dbReference>
<dbReference type="InterPro" id="IPR005227">
    <property type="entry name" value="YqgF"/>
</dbReference>
<evidence type="ECO:0000256" key="4">
    <source>
        <dbReference type="ARBA" id="ARBA00022801"/>
    </source>
</evidence>
<evidence type="ECO:0000313" key="8">
    <source>
        <dbReference type="EMBL" id="SPF31692.1"/>
    </source>
</evidence>
<protein>
    <recommendedName>
        <fullName evidence="5">Putative pre-16S rRNA nuclease</fullName>
        <ecNumber evidence="5">3.1.-.-</ecNumber>
    </recommendedName>
</protein>
<feature type="domain" description="YqgF/RNase H-like" evidence="7">
    <location>
        <begin position="28"/>
        <end position="128"/>
    </location>
</feature>
<dbReference type="Gene3D" id="3.30.420.140">
    <property type="entry name" value="YqgF/RNase H-like domain"/>
    <property type="match status" value="1"/>
</dbReference>
<comment type="similarity">
    <text evidence="5">Belongs to the YqgF HJR family.</text>
</comment>
<evidence type="ECO:0000256" key="2">
    <source>
        <dbReference type="ARBA" id="ARBA00022517"/>
    </source>
</evidence>
<dbReference type="OrthoDB" id="9796140at2"/>
<keyword evidence="2 5" id="KW-0690">Ribosome biogenesis</keyword>
<dbReference type="GO" id="GO:0004518">
    <property type="term" value="F:nuclease activity"/>
    <property type="evidence" value="ECO:0007669"/>
    <property type="project" value="UniProtKB-KW"/>
</dbReference>
<dbReference type="NCBIfam" id="TIGR00250">
    <property type="entry name" value="RNAse_H_YqgF"/>
    <property type="match status" value="1"/>
</dbReference>
<dbReference type="PANTHER" id="PTHR33317">
    <property type="entry name" value="POLYNUCLEOTIDYL TRANSFERASE, RIBONUCLEASE H-LIKE SUPERFAMILY PROTEIN"/>
    <property type="match status" value="1"/>
</dbReference>
<dbReference type="PANTHER" id="PTHR33317:SF4">
    <property type="entry name" value="POLYNUCLEOTIDYL TRANSFERASE, RIBONUCLEASE H-LIKE SUPERFAMILY PROTEIN"/>
    <property type="match status" value="1"/>
</dbReference>
<keyword evidence="1 5" id="KW-0963">Cytoplasm</keyword>
<reference evidence="9" key="1">
    <citation type="submission" date="2018-02" db="EMBL/GenBank/DDBJ databases">
        <authorList>
            <person name="Hausmann B."/>
        </authorList>
    </citation>
    <scope>NUCLEOTIDE SEQUENCE [LARGE SCALE GENOMIC DNA]</scope>
    <source>
        <strain evidence="9">Peat soil MAG SbA1</strain>
    </source>
</reference>
<comment type="function">
    <text evidence="5">Could be a nuclease involved in processing of the 5'-end of pre-16S rRNA.</text>
</comment>
<feature type="region of interest" description="Disordered" evidence="6">
    <location>
        <begin position="1"/>
        <end position="29"/>
    </location>
</feature>
<feature type="compositionally biased region" description="Polar residues" evidence="6">
    <location>
        <begin position="1"/>
        <end position="10"/>
    </location>
</feature>
<evidence type="ECO:0000256" key="6">
    <source>
        <dbReference type="SAM" id="MobiDB-lite"/>
    </source>
</evidence>
<dbReference type="InterPro" id="IPR006641">
    <property type="entry name" value="YqgF/RNaseH-like_dom"/>
</dbReference>
<dbReference type="GO" id="GO:0005829">
    <property type="term" value="C:cytosol"/>
    <property type="evidence" value="ECO:0007669"/>
    <property type="project" value="TreeGrafter"/>
</dbReference>
<keyword evidence="4 5" id="KW-0378">Hydrolase</keyword>
<dbReference type="EC" id="3.1.-.-" evidence="5"/>